<dbReference type="Proteomes" id="UP000001067">
    <property type="component" value="Unassembled WGS sequence"/>
</dbReference>
<dbReference type="Gene3D" id="1.20.58.340">
    <property type="entry name" value="Magnesium transport protein CorA, transmembrane region"/>
    <property type="match status" value="1"/>
</dbReference>
<dbReference type="GO" id="GO:0015095">
    <property type="term" value="F:magnesium ion transmembrane transporter activity"/>
    <property type="evidence" value="ECO:0007669"/>
    <property type="project" value="TreeGrafter"/>
</dbReference>
<organism evidence="8">
    <name type="scientific">Pyrenophora teres f. teres (strain 0-1)</name>
    <name type="common">Barley net blotch fungus</name>
    <name type="synonym">Drechslera teres f. teres</name>
    <dbReference type="NCBI Taxonomy" id="861557"/>
    <lineage>
        <taxon>Eukaryota</taxon>
        <taxon>Fungi</taxon>
        <taxon>Dikarya</taxon>
        <taxon>Ascomycota</taxon>
        <taxon>Pezizomycotina</taxon>
        <taxon>Dothideomycetes</taxon>
        <taxon>Pleosporomycetidae</taxon>
        <taxon>Pleosporales</taxon>
        <taxon>Pleosporineae</taxon>
        <taxon>Pleosporaceae</taxon>
        <taxon>Pyrenophora</taxon>
    </lineage>
</organism>
<evidence type="ECO:0000256" key="5">
    <source>
        <dbReference type="SAM" id="MobiDB-lite"/>
    </source>
</evidence>
<dbReference type="InterPro" id="IPR045863">
    <property type="entry name" value="CorA_TM1_TM2"/>
</dbReference>
<dbReference type="GO" id="GO:0015087">
    <property type="term" value="F:cobalt ion transmembrane transporter activity"/>
    <property type="evidence" value="ECO:0007669"/>
    <property type="project" value="TreeGrafter"/>
</dbReference>
<evidence type="ECO:0000256" key="4">
    <source>
        <dbReference type="ARBA" id="ARBA00023136"/>
    </source>
</evidence>
<evidence type="ECO:0000313" key="8">
    <source>
        <dbReference type="Proteomes" id="UP000001067"/>
    </source>
</evidence>
<dbReference type="GO" id="GO:0005886">
    <property type="term" value="C:plasma membrane"/>
    <property type="evidence" value="ECO:0007669"/>
    <property type="project" value="UniProtKB-SubCell"/>
</dbReference>
<reference evidence="7 8" key="1">
    <citation type="journal article" date="2010" name="Genome Biol.">
        <title>A first genome assembly of the barley fungal pathogen Pyrenophora teres f. teres.</title>
        <authorList>
            <person name="Ellwood S.R."/>
            <person name="Liu Z."/>
            <person name="Syme R.A."/>
            <person name="Lai Z."/>
            <person name="Hane J.K."/>
            <person name="Keiper F."/>
            <person name="Moffat C.S."/>
            <person name="Oliver R.P."/>
            <person name="Friesen T.L."/>
        </authorList>
    </citation>
    <scope>NUCLEOTIDE SEQUENCE [LARGE SCALE GENOMIC DNA]</scope>
    <source>
        <strain evidence="7 8">0-1</strain>
    </source>
</reference>
<proteinExistence type="predicted"/>
<dbReference type="GO" id="GO:0000287">
    <property type="term" value="F:magnesium ion binding"/>
    <property type="evidence" value="ECO:0007669"/>
    <property type="project" value="TreeGrafter"/>
</dbReference>
<evidence type="ECO:0000256" key="1">
    <source>
        <dbReference type="ARBA" id="ARBA00004651"/>
    </source>
</evidence>
<dbReference type="SUPFAM" id="SSF144083">
    <property type="entry name" value="Magnesium transport protein CorA, transmembrane region"/>
    <property type="match status" value="1"/>
</dbReference>
<dbReference type="Pfam" id="PF01544">
    <property type="entry name" value="CorA"/>
    <property type="match status" value="1"/>
</dbReference>
<dbReference type="KEGG" id="pte:PTT_12253"/>
<dbReference type="EMBL" id="GL534965">
    <property type="protein sequence ID" value="EFQ91022.1"/>
    <property type="molecule type" value="Genomic_DNA"/>
</dbReference>
<dbReference type="GO" id="GO:0050897">
    <property type="term" value="F:cobalt ion binding"/>
    <property type="evidence" value="ECO:0007669"/>
    <property type="project" value="TreeGrafter"/>
</dbReference>
<dbReference type="InterPro" id="IPR002523">
    <property type="entry name" value="MgTranspt_CorA/ZnTranspt_ZntB"/>
</dbReference>
<dbReference type="eggNOG" id="ENOG502SIWG">
    <property type="taxonomic scope" value="Eukaryota"/>
</dbReference>
<evidence type="ECO:0000256" key="2">
    <source>
        <dbReference type="ARBA" id="ARBA00022692"/>
    </source>
</evidence>
<keyword evidence="8" id="KW-1185">Reference proteome</keyword>
<dbReference type="PANTHER" id="PTHR46494:SF1">
    <property type="entry name" value="CORA FAMILY METAL ION TRANSPORTER (EUROFUNG)"/>
    <property type="match status" value="1"/>
</dbReference>
<feature type="compositionally biased region" description="Low complexity" evidence="5">
    <location>
        <begin position="12"/>
        <end position="22"/>
    </location>
</feature>
<evidence type="ECO:0000256" key="3">
    <source>
        <dbReference type="ARBA" id="ARBA00022989"/>
    </source>
</evidence>
<feature type="region of interest" description="Disordered" evidence="5">
    <location>
        <begin position="49"/>
        <end position="71"/>
    </location>
</feature>
<comment type="subcellular location">
    <subcellularLocation>
        <location evidence="1">Cell membrane</location>
        <topology evidence="1">Multi-pass membrane protein</topology>
    </subcellularLocation>
</comment>
<evidence type="ECO:0008006" key="9">
    <source>
        <dbReference type="Google" id="ProtNLM"/>
    </source>
</evidence>
<name>E3RTD5_PYRTT</name>
<feature type="region of interest" description="Disordered" evidence="5">
    <location>
        <begin position="1"/>
        <end position="29"/>
    </location>
</feature>
<keyword evidence="4 6" id="KW-0472">Membrane</keyword>
<keyword evidence="2 6" id="KW-0812">Transmembrane</keyword>
<sequence length="631" mass="73504">MTLGKDLGNVVSRQSTSSASKSPAKKEVFELSEKDHPYIPVSTTRILGKFTRNPPPDIPKSALHARRVQSQKQSETVEELRRWAKNRESSTAFKLLLRTIFWKDVKVRRPAEEKLQRAINELFPPRMEMQVTICDFGEGRAQQYDVRLGDLEKEFRQKPSWSTVRWIHAPLGVGLLHSSVEALFFHTGSKTMGRPFIKAGRAGWPYLEIEQFDMRNTQSIQDSRDLLRILKSDDQFKTKLDTGVFVGDKNENLRKDVEWRADYVGKTVNFWELAESDLPWQLSEGSQFNMNGPSEGIRTTRLEQVSQSLTRHPQYKDAYLARNPLRCFHRDDGFLLTMSPTAGVDYLNTNTRHYLHMPKPLLQHDSFASATAQIYREFSETGTSTWRRKNVEWFLVYLITELGTTPHNIRQGYSIPSLMDAYDAIVHELKERRYDRWQRNETIHLVRAYLVCIDELTVLGEIFSKKLDFFKRLQLDCDYLEQQDKAAGVQTVDNSEGETETERIAFAQHMMEESRITCTRLTADLRESLNSLFQLRSIEQNELAIIADTQNKAIFVFTGFTIVSLPLSFFTSYFGMNLKGIIDTDKSEEYYWKVFGSVAFGIVLLVCLYAFRWRIRQRVWRWRTRREVWAV</sequence>
<accession>E3RTD5</accession>
<keyword evidence="3 6" id="KW-1133">Transmembrane helix</keyword>
<feature type="transmembrane region" description="Helical" evidence="6">
    <location>
        <begin position="553"/>
        <end position="570"/>
    </location>
</feature>
<evidence type="ECO:0000256" key="6">
    <source>
        <dbReference type="SAM" id="Phobius"/>
    </source>
</evidence>
<feature type="transmembrane region" description="Helical" evidence="6">
    <location>
        <begin position="590"/>
        <end position="611"/>
    </location>
</feature>
<dbReference type="STRING" id="861557.E3RTD5"/>
<dbReference type="OrthoDB" id="341259at2759"/>
<gene>
    <name evidence="7" type="ORF">PTT_12253</name>
</gene>
<dbReference type="PANTHER" id="PTHR46494">
    <property type="entry name" value="CORA FAMILY METAL ION TRANSPORTER (EUROFUNG)"/>
    <property type="match status" value="1"/>
</dbReference>
<evidence type="ECO:0000313" key="7">
    <source>
        <dbReference type="EMBL" id="EFQ91022.1"/>
    </source>
</evidence>
<dbReference type="HOGENOM" id="CLU_027098_0_0_1"/>
<dbReference type="AlphaFoldDB" id="E3RTD5"/>
<protein>
    <recommendedName>
        <fullName evidence="9">CorA Mg2+ and Co2+ transporter</fullName>
    </recommendedName>
</protein>